<feature type="compositionally biased region" description="Basic residues" evidence="1">
    <location>
        <begin position="43"/>
        <end position="53"/>
    </location>
</feature>
<dbReference type="AlphaFoldDB" id="A0A7S2SQF0"/>
<evidence type="ECO:0000313" key="3">
    <source>
        <dbReference type="EMBL" id="CAD9706001.1"/>
    </source>
</evidence>
<dbReference type="EMBL" id="HBHK01026307">
    <property type="protein sequence ID" value="CAD9705999.1"/>
    <property type="molecule type" value="Transcribed_RNA"/>
</dbReference>
<protein>
    <submittedName>
        <fullName evidence="2">Uncharacterized protein</fullName>
    </submittedName>
</protein>
<feature type="compositionally biased region" description="Polar residues" evidence="1">
    <location>
        <begin position="66"/>
        <end position="75"/>
    </location>
</feature>
<accession>A0A7S2SQF0</accession>
<sequence length="220" mass="24432">MMDESDDDKPLAQLQKEKEGDADSDNDLTLADMLKKIKSDRATKKKKVPKKKGAAMPEAASKRTKTSNSATSTAGLPSGALEKQAIVEGILRRWTYCLPDWPDTSQIGGPPKGFVECGFPGLYIGVENDTLGEVIDRRDKENGCPPIQSTLLKLPTKELQSYLRYGIEKQIAHLEENKADHATSVYRETRAALLKESKQARAYNATKIDKEYKKSVNFVK</sequence>
<evidence type="ECO:0000256" key="1">
    <source>
        <dbReference type="SAM" id="MobiDB-lite"/>
    </source>
</evidence>
<proteinExistence type="predicted"/>
<gene>
    <name evidence="2" type="ORF">QSP1433_LOCUS16535</name>
    <name evidence="3" type="ORF">QSP1433_LOCUS16536</name>
</gene>
<organism evidence="2">
    <name type="scientific">Mucochytrium quahogii</name>
    <dbReference type="NCBI Taxonomy" id="96639"/>
    <lineage>
        <taxon>Eukaryota</taxon>
        <taxon>Sar</taxon>
        <taxon>Stramenopiles</taxon>
        <taxon>Bigyra</taxon>
        <taxon>Labyrinthulomycetes</taxon>
        <taxon>Thraustochytrida</taxon>
        <taxon>Thraustochytriidae</taxon>
        <taxon>Mucochytrium</taxon>
    </lineage>
</organism>
<reference evidence="2" key="1">
    <citation type="submission" date="2021-01" db="EMBL/GenBank/DDBJ databases">
        <authorList>
            <person name="Corre E."/>
            <person name="Pelletier E."/>
            <person name="Niang G."/>
            <person name="Scheremetjew M."/>
            <person name="Finn R."/>
            <person name="Kale V."/>
            <person name="Holt S."/>
            <person name="Cochrane G."/>
            <person name="Meng A."/>
            <person name="Brown T."/>
            <person name="Cohen L."/>
        </authorList>
    </citation>
    <scope>NUCLEOTIDE SEQUENCE</scope>
    <source>
        <strain evidence="2">NY070348D</strain>
    </source>
</reference>
<dbReference type="EMBL" id="HBHK01026308">
    <property type="protein sequence ID" value="CAD9706001.1"/>
    <property type="molecule type" value="Transcribed_RNA"/>
</dbReference>
<feature type="region of interest" description="Disordered" evidence="1">
    <location>
        <begin position="1"/>
        <end position="76"/>
    </location>
</feature>
<evidence type="ECO:0000313" key="2">
    <source>
        <dbReference type="EMBL" id="CAD9705999.1"/>
    </source>
</evidence>
<name>A0A7S2SQF0_9STRA</name>
<feature type="compositionally biased region" description="Basic and acidic residues" evidence="1">
    <location>
        <begin position="33"/>
        <end position="42"/>
    </location>
</feature>